<accession>A0A6J8EVF8</accession>
<dbReference type="Proteomes" id="UP000507470">
    <property type="component" value="Unassembled WGS sequence"/>
</dbReference>
<name>A0A6J8EVF8_MYTCO</name>
<dbReference type="AlphaFoldDB" id="A0A6J8EVF8"/>
<keyword evidence="2" id="KW-1185">Reference proteome</keyword>
<reference evidence="1 2" key="1">
    <citation type="submission" date="2020-06" db="EMBL/GenBank/DDBJ databases">
        <authorList>
            <person name="Li R."/>
            <person name="Bekaert M."/>
        </authorList>
    </citation>
    <scope>NUCLEOTIDE SEQUENCE [LARGE SCALE GENOMIC DNA]</scope>
    <source>
        <strain evidence="2">wild</strain>
    </source>
</reference>
<organism evidence="1 2">
    <name type="scientific">Mytilus coruscus</name>
    <name type="common">Sea mussel</name>
    <dbReference type="NCBI Taxonomy" id="42192"/>
    <lineage>
        <taxon>Eukaryota</taxon>
        <taxon>Metazoa</taxon>
        <taxon>Spiralia</taxon>
        <taxon>Lophotrochozoa</taxon>
        <taxon>Mollusca</taxon>
        <taxon>Bivalvia</taxon>
        <taxon>Autobranchia</taxon>
        <taxon>Pteriomorphia</taxon>
        <taxon>Mytilida</taxon>
        <taxon>Mytiloidea</taxon>
        <taxon>Mytilidae</taxon>
        <taxon>Mytilinae</taxon>
        <taxon>Mytilus</taxon>
    </lineage>
</organism>
<dbReference type="EMBL" id="CACVKT020009851">
    <property type="protein sequence ID" value="CAC5423722.1"/>
    <property type="molecule type" value="Genomic_DNA"/>
</dbReference>
<proteinExistence type="predicted"/>
<evidence type="ECO:0000313" key="1">
    <source>
        <dbReference type="EMBL" id="CAC5423722.1"/>
    </source>
</evidence>
<gene>
    <name evidence="1" type="ORF">MCOR_55692</name>
</gene>
<evidence type="ECO:0000313" key="2">
    <source>
        <dbReference type="Proteomes" id="UP000507470"/>
    </source>
</evidence>
<sequence>MNVHDKTEKSLEILRFVLKKNFHQGRRNLRSYEEPLDKPEMSDLQFDVEFDHMVADQEYQDEELFSQSAWKEQDPEPNIEQLKMIEEEINRKNERIIELELMLEEKQDWFNLKTQMVKKLEGELNYVHARHPERFTFDYTGTSLVSKSLEQTFKDLEREEREEIFRAKYMPVYHSEIEVFRKHGPYPKNVPYFNQVSVAKEFLKHKYLEAFSESFSFDYKKKSFPIKPDPPSYTHPRPCQSSCIQREDKRKFLVSGHLGKVELLPDVTEEFDLERFSEIPANQSLTGLDDVKVVYSMENLAMTKNCLYY</sequence>
<dbReference type="OrthoDB" id="6124337at2759"/>
<protein>
    <submittedName>
        <fullName evidence="1">Uncharacterized protein</fullName>
    </submittedName>
</protein>